<evidence type="ECO:0000313" key="6">
    <source>
        <dbReference type="EMBL" id="UUX33650.1"/>
    </source>
</evidence>
<dbReference type="PANTHER" id="PTHR42798">
    <property type="entry name" value="LIPOPROTEIN-RELEASING SYSTEM ATP-BINDING PROTEIN LOLD"/>
    <property type="match status" value="1"/>
</dbReference>
<organism evidence="6 7">
    <name type="scientific">Fundicoccus culcitae</name>
    <dbReference type="NCBI Taxonomy" id="2969821"/>
    <lineage>
        <taxon>Bacteria</taxon>
        <taxon>Bacillati</taxon>
        <taxon>Bacillota</taxon>
        <taxon>Bacilli</taxon>
        <taxon>Lactobacillales</taxon>
        <taxon>Aerococcaceae</taxon>
        <taxon>Fundicoccus</taxon>
    </lineage>
</organism>
<reference evidence="6 7" key="1">
    <citation type="submission" date="2022-08" db="EMBL/GenBank/DDBJ databases">
        <title>Aerococcaceae sp. nov isolated from spoiled eye mask.</title>
        <authorList>
            <person name="Zhou G."/>
            <person name="Xie X.-B."/>
            <person name="Shi Q.-S."/>
            <person name="Wang Y.-S."/>
            <person name="Wen X."/>
            <person name="Peng H."/>
            <person name="Yang X.-J."/>
            <person name="Tao H.-B."/>
            <person name="Huang X.-M."/>
        </authorList>
    </citation>
    <scope>NUCLEOTIDE SEQUENCE [LARGE SCALE GENOMIC DNA]</scope>
    <source>
        <strain evidence="7">DM20194951</strain>
    </source>
</reference>
<evidence type="ECO:0000256" key="3">
    <source>
        <dbReference type="ARBA" id="ARBA00022741"/>
    </source>
</evidence>
<keyword evidence="4 6" id="KW-0067">ATP-binding</keyword>
<evidence type="ECO:0000256" key="1">
    <source>
        <dbReference type="ARBA" id="ARBA00005417"/>
    </source>
</evidence>
<dbReference type="SUPFAM" id="SSF52540">
    <property type="entry name" value="P-loop containing nucleoside triphosphate hydrolases"/>
    <property type="match status" value="1"/>
</dbReference>
<keyword evidence="3" id="KW-0547">Nucleotide-binding</keyword>
<dbReference type="GO" id="GO:0005524">
    <property type="term" value="F:ATP binding"/>
    <property type="evidence" value="ECO:0007669"/>
    <property type="project" value="UniProtKB-KW"/>
</dbReference>
<name>A0ABY5P595_9LACT</name>
<feature type="domain" description="ABC transporter" evidence="5">
    <location>
        <begin position="12"/>
        <end position="251"/>
    </location>
</feature>
<dbReference type="InterPro" id="IPR003593">
    <property type="entry name" value="AAA+_ATPase"/>
</dbReference>
<evidence type="ECO:0000259" key="5">
    <source>
        <dbReference type="PROSITE" id="PS50893"/>
    </source>
</evidence>
<dbReference type="PANTHER" id="PTHR42798:SF6">
    <property type="entry name" value="CELL DIVISION ATP-BINDING PROTEIN FTSE"/>
    <property type="match status" value="1"/>
</dbReference>
<dbReference type="InterPro" id="IPR017911">
    <property type="entry name" value="MacB-like_ATP-bd"/>
</dbReference>
<dbReference type="InterPro" id="IPR027417">
    <property type="entry name" value="P-loop_NTPase"/>
</dbReference>
<gene>
    <name evidence="6" type="ORF">NRE15_12190</name>
</gene>
<dbReference type="CDD" id="cd03255">
    <property type="entry name" value="ABC_MJ0796_LolCDE_FtsE"/>
    <property type="match status" value="1"/>
</dbReference>
<proteinExistence type="inferred from homology"/>
<protein>
    <submittedName>
        <fullName evidence="6">ABC transporter ATP-binding protein</fullName>
    </submittedName>
</protein>
<sequence length="254" mass="28519">MVAILAQNDALIQLKNVNKYYQMGEQKLHVLKNIHLAFYANEFISIMGPSGSGKSTLVNIVGMLDNRFEGEYLLEGQAIETLSDNALSHRRNQMVGFVFQDFNLIMNMSVKENVRLPLIYHGMSGRMTQAPVEEILDKLEILDKMNHKPTELSGGQRQRVAIARALVNRPRFIIADEPTGALDTQTSRVIMDILAKMHQDEGVTVLLVTHDPSLQAYATRHVRIVDGQIREDKQTEANHTMIEAPTPISLSEKG</sequence>
<dbReference type="EMBL" id="CP102453">
    <property type="protein sequence ID" value="UUX33650.1"/>
    <property type="molecule type" value="Genomic_DNA"/>
</dbReference>
<dbReference type="RefSeq" id="WP_313793154.1">
    <property type="nucleotide sequence ID" value="NZ_CP102453.1"/>
</dbReference>
<dbReference type="Pfam" id="PF00005">
    <property type="entry name" value="ABC_tran"/>
    <property type="match status" value="1"/>
</dbReference>
<evidence type="ECO:0000256" key="2">
    <source>
        <dbReference type="ARBA" id="ARBA00022448"/>
    </source>
</evidence>
<dbReference type="Gene3D" id="3.40.50.300">
    <property type="entry name" value="P-loop containing nucleotide triphosphate hydrolases"/>
    <property type="match status" value="1"/>
</dbReference>
<evidence type="ECO:0000313" key="7">
    <source>
        <dbReference type="Proteomes" id="UP001315967"/>
    </source>
</evidence>
<dbReference type="InterPro" id="IPR003439">
    <property type="entry name" value="ABC_transporter-like_ATP-bd"/>
</dbReference>
<comment type="similarity">
    <text evidence="1">Belongs to the ABC transporter superfamily.</text>
</comment>
<dbReference type="Proteomes" id="UP001315967">
    <property type="component" value="Chromosome"/>
</dbReference>
<keyword evidence="7" id="KW-1185">Reference proteome</keyword>
<accession>A0ABY5P595</accession>
<dbReference type="SMART" id="SM00382">
    <property type="entry name" value="AAA"/>
    <property type="match status" value="1"/>
</dbReference>
<dbReference type="PROSITE" id="PS00211">
    <property type="entry name" value="ABC_TRANSPORTER_1"/>
    <property type="match status" value="1"/>
</dbReference>
<evidence type="ECO:0000256" key="4">
    <source>
        <dbReference type="ARBA" id="ARBA00022840"/>
    </source>
</evidence>
<keyword evidence="2" id="KW-0813">Transport</keyword>
<dbReference type="PROSITE" id="PS50893">
    <property type="entry name" value="ABC_TRANSPORTER_2"/>
    <property type="match status" value="1"/>
</dbReference>
<dbReference type="InterPro" id="IPR017871">
    <property type="entry name" value="ABC_transporter-like_CS"/>
</dbReference>